<feature type="compositionally biased region" description="Basic and acidic residues" evidence="3">
    <location>
        <begin position="250"/>
        <end position="259"/>
    </location>
</feature>
<protein>
    <submittedName>
        <fullName evidence="4">Expressed protein</fullName>
    </submittedName>
</protein>
<accession>A0AAV0AVU4</accession>
<keyword evidence="5" id="KW-1185">Reference proteome</keyword>
<feature type="compositionally biased region" description="Basic and acidic residues" evidence="3">
    <location>
        <begin position="120"/>
        <end position="135"/>
    </location>
</feature>
<sequence>MIRRLITTTKVTSIRPKLPIHLKLPGLNLSSLAEKSINFLKNHFIKNIEKIRKEAESKRLKNIQIDKKPKKLEKGSRNLVKNQTSNQKDKETTKETNKKTKEDLQNDKRSAAGVNNPNRSTEEKRKRNVKNDKKTTSSNICSKTSRNPNSSVPNGKNSKKENKSSKISNKENTASPLNDSKLNKVVNNDQNTSKATSNAEKNGEKPSKAIGRTNSTGPSSPVSQNDDKLSKDVNDEKCKAKAKSNSENVKTSKKDDLKNKPVVGNKPIDQCLKSVENGHQTDLKKMKKNLKNDKADCEPAKKNPVNTAKVSDNEVVKKSLLEKPVGGVVQSSDLITKSEDKSKNSNLGMLYELYSINYLSKTLNQNFYTSGSKLKINDGREFQKVDEENRLSGLVEIKDLVHQGMRSSNDGGIDIKFKLILKTSRSPLPSPPSLSSSKVKVDDEGGYLENERKDRDAYKLIKVLVQCKSSSCRINMIRELEGLISTYNHRGHRRHSLNLNNLEDDISFAKSEDQVLEYSNRNNEDNDDEHEDEDEDGSDKEELKDVLGLFISNKGFTEPSLKRVRRSPFPIILINLKFPSKIYDPKNLTNLLRLNKNFVKLKLGQRFITNDTKNHKDSTSSDSHDDDDCRLIKKLLNPSCFVVDSIYCNPIASRLIYPFEFLKAFSLLSSIDTNKYSHHQKNSQTDRSDSTLSSWVLSVSDPN</sequence>
<feature type="compositionally biased region" description="Polar residues" evidence="3">
    <location>
        <begin position="173"/>
        <end position="200"/>
    </location>
</feature>
<keyword evidence="2" id="KW-0496">Mitochondrion</keyword>
<evidence type="ECO:0000256" key="3">
    <source>
        <dbReference type="SAM" id="MobiDB-lite"/>
    </source>
</evidence>
<feature type="compositionally biased region" description="Basic and acidic residues" evidence="3">
    <location>
        <begin position="87"/>
        <end position="110"/>
    </location>
</feature>
<evidence type="ECO:0000256" key="2">
    <source>
        <dbReference type="ARBA" id="ARBA00023128"/>
    </source>
</evidence>
<dbReference type="Proteomes" id="UP001153365">
    <property type="component" value="Unassembled WGS sequence"/>
</dbReference>
<feature type="region of interest" description="Disordered" evidence="3">
    <location>
        <begin position="518"/>
        <end position="539"/>
    </location>
</feature>
<evidence type="ECO:0000313" key="5">
    <source>
        <dbReference type="Proteomes" id="UP001153365"/>
    </source>
</evidence>
<organism evidence="4 5">
    <name type="scientific">Phakopsora pachyrhizi</name>
    <name type="common">Asian soybean rust disease fungus</name>
    <dbReference type="NCBI Taxonomy" id="170000"/>
    <lineage>
        <taxon>Eukaryota</taxon>
        <taxon>Fungi</taxon>
        <taxon>Dikarya</taxon>
        <taxon>Basidiomycota</taxon>
        <taxon>Pucciniomycotina</taxon>
        <taxon>Pucciniomycetes</taxon>
        <taxon>Pucciniales</taxon>
        <taxon>Phakopsoraceae</taxon>
        <taxon>Phakopsora</taxon>
    </lineage>
</organism>
<dbReference type="PANTHER" id="PTHR28133">
    <property type="entry name" value="REQUIRED FOR RESPIRATORY GROWTH PROTEIN 7, MITOCHONDRIAL"/>
    <property type="match status" value="1"/>
</dbReference>
<feature type="compositionally biased region" description="Basic and acidic residues" evidence="3">
    <location>
        <begin position="225"/>
        <end position="239"/>
    </location>
</feature>
<feature type="region of interest" description="Disordered" evidence="3">
    <location>
        <begin position="426"/>
        <end position="447"/>
    </location>
</feature>
<dbReference type="PANTHER" id="PTHR28133:SF1">
    <property type="entry name" value="REQUIRED FOR RESPIRATORY GROWTH PROTEIN 7, MITOCHONDRIAL"/>
    <property type="match status" value="1"/>
</dbReference>
<gene>
    <name evidence="4" type="ORF">PPACK8108_LOCUS7222</name>
</gene>
<dbReference type="Pfam" id="PF10356">
    <property type="entry name" value="RRG7"/>
    <property type="match status" value="1"/>
</dbReference>
<dbReference type="GO" id="GO:0005739">
    <property type="term" value="C:mitochondrion"/>
    <property type="evidence" value="ECO:0007669"/>
    <property type="project" value="UniProtKB-SubCell"/>
</dbReference>
<comment type="caution">
    <text evidence="4">The sequence shown here is derived from an EMBL/GenBank/DDBJ whole genome shotgun (WGS) entry which is preliminary data.</text>
</comment>
<reference evidence="4" key="1">
    <citation type="submission" date="2022-06" db="EMBL/GenBank/DDBJ databases">
        <authorList>
            <consortium name="SYNGENTA / RWTH Aachen University"/>
        </authorList>
    </citation>
    <scope>NUCLEOTIDE SEQUENCE</scope>
</reference>
<feature type="compositionally biased region" description="Polar residues" evidence="3">
    <location>
        <begin position="212"/>
        <end position="224"/>
    </location>
</feature>
<proteinExistence type="predicted"/>
<dbReference type="AlphaFoldDB" id="A0AAV0AVU4"/>
<evidence type="ECO:0000313" key="4">
    <source>
        <dbReference type="EMBL" id="CAH7672411.1"/>
    </source>
</evidence>
<feature type="region of interest" description="Disordered" evidence="3">
    <location>
        <begin position="66"/>
        <end position="265"/>
    </location>
</feature>
<dbReference type="InterPro" id="IPR018828">
    <property type="entry name" value="RRG7"/>
</dbReference>
<comment type="subcellular location">
    <subcellularLocation>
        <location evidence="1">Mitochondrion</location>
    </subcellularLocation>
</comment>
<dbReference type="EMBL" id="CALTRL010001408">
    <property type="protein sequence ID" value="CAH7672411.1"/>
    <property type="molecule type" value="Genomic_DNA"/>
</dbReference>
<evidence type="ECO:0000256" key="1">
    <source>
        <dbReference type="ARBA" id="ARBA00004173"/>
    </source>
</evidence>
<feature type="compositionally biased region" description="Basic and acidic residues" evidence="3">
    <location>
        <begin position="66"/>
        <end position="76"/>
    </location>
</feature>
<name>A0AAV0AVU4_PHAPC</name>
<feature type="compositionally biased region" description="Polar residues" evidence="3">
    <location>
        <begin position="136"/>
        <end position="155"/>
    </location>
</feature>
<feature type="compositionally biased region" description="Acidic residues" evidence="3">
    <location>
        <begin position="525"/>
        <end position="539"/>
    </location>
</feature>